<accession>A0A172TA43</accession>
<dbReference type="PATRIC" id="fig|1182568.3.peg.1763"/>
<evidence type="ECO:0000313" key="2">
    <source>
        <dbReference type="EMBL" id="ANE43806.1"/>
    </source>
</evidence>
<name>A0A172TA43_9DEIO</name>
<organism evidence="2 3">
    <name type="scientific">Deinococcus puniceus</name>
    <dbReference type="NCBI Taxonomy" id="1182568"/>
    <lineage>
        <taxon>Bacteria</taxon>
        <taxon>Thermotogati</taxon>
        <taxon>Deinococcota</taxon>
        <taxon>Deinococci</taxon>
        <taxon>Deinococcales</taxon>
        <taxon>Deinococcaceae</taxon>
        <taxon>Deinococcus</taxon>
    </lineage>
</organism>
<dbReference type="KEGG" id="dpu:SU48_08480"/>
<keyword evidence="3" id="KW-1185">Reference proteome</keyword>
<feature type="compositionally biased region" description="Low complexity" evidence="1">
    <location>
        <begin position="1"/>
        <end position="18"/>
    </location>
</feature>
<dbReference type="EMBL" id="CP011387">
    <property type="protein sequence ID" value="ANE43806.1"/>
    <property type="molecule type" value="Genomic_DNA"/>
</dbReference>
<feature type="region of interest" description="Disordered" evidence="1">
    <location>
        <begin position="1"/>
        <end position="23"/>
    </location>
</feature>
<gene>
    <name evidence="2" type="ORF">SU48_08480</name>
</gene>
<dbReference type="RefSeq" id="WP_064014875.1">
    <property type="nucleotide sequence ID" value="NZ_CP011387.1"/>
</dbReference>
<protein>
    <submittedName>
        <fullName evidence="2">Uncharacterized protein</fullName>
    </submittedName>
</protein>
<dbReference type="AlphaFoldDB" id="A0A172TA43"/>
<evidence type="ECO:0000256" key="1">
    <source>
        <dbReference type="SAM" id="MobiDB-lite"/>
    </source>
</evidence>
<sequence>MSAPDSSPSPANSAPPVATRTDKGVRGHELDLHVTFAQALPREQALAALLALEGMTVELYAPHDQPEAPVPSARLTGPLRDAEATRTALTGLLAADARVIEVGMHGFLRSVTGQTEWMPWRKNAVLPRSKVDDVSFEEGVKFILE</sequence>
<evidence type="ECO:0000313" key="3">
    <source>
        <dbReference type="Proteomes" id="UP000077363"/>
    </source>
</evidence>
<reference evidence="2 3" key="1">
    <citation type="submission" date="2015-01" db="EMBL/GenBank/DDBJ databases">
        <title>Deinococcus puniceus/DY1/ whole genome sequencing.</title>
        <authorList>
            <person name="Kim M.K."/>
            <person name="Srinivasan S."/>
            <person name="Lee J.-J."/>
        </authorList>
    </citation>
    <scope>NUCLEOTIDE SEQUENCE [LARGE SCALE GENOMIC DNA]</scope>
    <source>
        <strain evidence="2 3">DY1</strain>
    </source>
</reference>
<dbReference type="Proteomes" id="UP000077363">
    <property type="component" value="Chromosome"/>
</dbReference>
<proteinExistence type="predicted"/>
<dbReference type="STRING" id="1182568.SU48_08480"/>